<protein>
    <submittedName>
        <fullName evidence="1">Uncharacterized protein</fullName>
    </submittedName>
</protein>
<evidence type="ECO:0000313" key="1">
    <source>
        <dbReference type="EMBL" id="MFC0208776.1"/>
    </source>
</evidence>
<organism evidence="1 2">
    <name type="scientific">Chelativorans intermedius</name>
    <dbReference type="NCBI Taxonomy" id="515947"/>
    <lineage>
        <taxon>Bacteria</taxon>
        <taxon>Pseudomonadati</taxon>
        <taxon>Pseudomonadota</taxon>
        <taxon>Alphaproteobacteria</taxon>
        <taxon>Hyphomicrobiales</taxon>
        <taxon>Phyllobacteriaceae</taxon>
        <taxon>Chelativorans</taxon>
    </lineage>
</organism>
<reference evidence="1 2" key="1">
    <citation type="submission" date="2024-09" db="EMBL/GenBank/DDBJ databases">
        <authorList>
            <person name="Sun Q."/>
            <person name="Mori K."/>
        </authorList>
    </citation>
    <scope>NUCLEOTIDE SEQUENCE [LARGE SCALE GENOMIC DNA]</scope>
    <source>
        <strain evidence="1 2">CCM 8543</strain>
    </source>
</reference>
<keyword evidence="2" id="KW-1185">Reference proteome</keyword>
<dbReference type="EMBL" id="JBHLXD010000014">
    <property type="protein sequence ID" value="MFC0208776.1"/>
    <property type="molecule type" value="Genomic_DNA"/>
</dbReference>
<sequence>MREKPFTRPTIIVANELVAAEIRTHTQINKIVLRLGLESEAHPAKPKEA</sequence>
<evidence type="ECO:0000313" key="2">
    <source>
        <dbReference type="Proteomes" id="UP001589755"/>
    </source>
</evidence>
<gene>
    <name evidence="1" type="ORF">ACFFJ2_10230</name>
</gene>
<name>A0ABV6D7Z2_9HYPH</name>
<comment type="caution">
    <text evidence="1">The sequence shown here is derived from an EMBL/GenBank/DDBJ whole genome shotgun (WGS) entry which is preliminary data.</text>
</comment>
<accession>A0ABV6D7Z2</accession>
<dbReference type="RefSeq" id="WP_261522118.1">
    <property type="nucleotide sequence ID" value="NZ_JAODNW010000022.1"/>
</dbReference>
<dbReference type="Proteomes" id="UP001589755">
    <property type="component" value="Unassembled WGS sequence"/>
</dbReference>
<proteinExistence type="predicted"/>